<evidence type="ECO:0000256" key="13">
    <source>
        <dbReference type="HAMAP-Rule" id="MF_01347"/>
    </source>
</evidence>
<dbReference type="Pfam" id="PF00006">
    <property type="entry name" value="ATP-synt_ab"/>
    <property type="match status" value="1"/>
</dbReference>
<evidence type="ECO:0000313" key="16">
    <source>
        <dbReference type="Proteomes" id="UP000236721"/>
    </source>
</evidence>
<evidence type="ECO:0000313" key="15">
    <source>
        <dbReference type="EMBL" id="SEG58163.1"/>
    </source>
</evidence>
<proteinExistence type="inferred from homology"/>
<organism evidence="15 16">
    <name type="scientific">Vibrio hangzhouensis</name>
    <dbReference type="NCBI Taxonomy" id="462991"/>
    <lineage>
        <taxon>Bacteria</taxon>
        <taxon>Pseudomonadati</taxon>
        <taxon>Pseudomonadota</taxon>
        <taxon>Gammaproteobacteria</taxon>
        <taxon>Vibrionales</taxon>
        <taxon>Vibrionaceae</taxon>
        <taxon>Vibrio</taxon>
    </lineage>
</organism>
<dbReference type="SUPFAM" id="SSF50615">
    <property type="entry name" value="N-terminal domain of alpha and beta subunits of F1 ATP synthase"/>
    <property type="match status" value="1"/>
</dbReference>
<dbReference type="SUPFAM" id="SSF52540">
    <property type="entry name" value="P-loop containing nucleoside triphosphate hydrolases"/>
    <property type="match status" value="1"/>
</dbReference>
<keyword evidence="4 13" id="KW-0547">Nucleotide-binding</keyword>
<dbReference type="PROSITE" id="PS00152">
    <property type="entry name" value="ATPASE_ALPHA_BETA"/>
    <property type="match status" value="1"/>
</dbReference>
<evidence type="ECO:0000256" key="5">
    <source>
        <dbReference type="ARBA" id="ARBA00022781"/>
    </source>
</evidence>
<dbReference type="Proteomes" id="UP000236721">
    <property type="component" value="Unassembled WGS sequence"/>
</dbReference>
<dbReference type="NCBIfam" id="TIGR01039">
    <property type="entry name" value="atpD"/>
    <property type="match status" value="1"/>
</dbReference>
<keyword evidence="9 13" id="KW-0472">Membrane</keyword>
<dbReference type="EMBL" id="FNVG01000021">
    <property type="protein sequence ID" value="SEG58163.1"/>
    <property type="molecule type" value="Genomic_DNA"/>
</dbReference>
<dbReference type="InterPro" id="IPR003593">
    <property type="entry name" value="AAA+_ATPase"/>
</dbReference>
<keyword evidence="2 13" id="KW-0813">Transport</keyword>
<dbReference type="InterPro" id="IPR050053">
    <property type="entry name" value="ATPase_alpha/beta_chains"/>
</dbReference>
<dbReference type="InterPro" id="IPR027417">
    <property type="entry name" value="P-loop_NTPase"/>
</dbReference>
<keyword evidence="8 13" id="KW-0406">Ion transport</keyword>
<dbReference type="FunFam" id="1.10.1140.10:FF:000001">
    <property type="entry name" value="ATP synthase subunit beta"/>
    <property type="match status" value="1"/>
</dbReference>
<dbReference type="SMART" id="SM00382">
    <property type="entry name" value="AAA"/>
    <property type="match status" value="1"/>
</dbReference>
<reference evidence="16" key="1">
    <citation type="submission" date="2016-10" db="EMBL/GenBank/DDBJ databases">
        <authorList>
            <person name="Varghese N."/>
            <person name="Submissions S."/>
        </authorList>
    </citation>
    <scope>NUCLEOTIDE SEQUENCE [LARGE SCALE GENOMIC DNA]</scope>
    <source>
        <strain evidence="16">CGMCC 1.7062</strain>
    </source>
</reference>
<dbReference type="GO" id="GO:0005886">
    <property type="term" value="C:plasma membrane"/>
    <property type="evidence" value="ECO:0007669"/>
    <property type="project" value="UniProtKB-SubCell"/>
</dbReference>
<evidence type="ECO:0000259" key="14">
    <source>
        <dbReference type="SMART" id="SM00382"/>
    </source>
</evidence>
<dbReference type="InterPro" id="IPR004100">
    <property type="entry name" value="ATPase_F1/V1/A1_a/bsu_N"/>
</dbReference>
<dbReference type="GO" id="GO:0005524">
    <property type="term" value="F:ATP binding"/>
    <property type="evidence" value="ECO:0007669"/>
    <property type="project" value="UniProtKB-UniRule"/>
</dbReference>
<dbReference type="Gene3D" id="2.40.10.170">
    <property type="match status" value="1"/>
</dbReference>
<dbReference type="OrthoDB" id="9801639at2"/>
<dbReference type="PANTHER" id="PTHR15184">
    <property type="entry name" value="ATP SYNTHASE"/>
    <property type="match status" value="1"/>
</dbReference>
<dbReference type="CDD" id="cd01133">
    <property type="entry name" value="F1-ATPase_beta_CD"/>
    <property type="match status" value="1"/>
</dbReference>
<dbReference type="Pfam" id="PF22919">
    <property type="entry name" value="ATP-synt_VA_C"/>
    <property type="match status" value="1"/>
</dbReference>
<dbReference type="InterPro" id="IPR020003">
    <property type="entry name" value="ATPase_a/bsu_AS"/>
</dbReference>
<dbReference type="CDD" id="cd18110">
    <property type="entry name" value="ATP-synt_F1_beta_C"/>
    <property type="match status" value="1"/>
</dbReference>
<keyword evidence="7 13" id="KW-1278">Translocase</keyword>
<feature type="domain" description="AAA+ ATPase" evidence="14">
    <location>
        <begin position="142"/>
        <end position="334"/>
    </location>
</feature>
<evidence type="ECO:0000256" key="6">
    <source>
        <dbReference type="ARBA" id="ARBA00022840"/>
    </source>
</evidence>
<feature type="binding site" evidence="13">
    <location>
        <begin position="150"/>
        <end position="157"/>
    </location>
    <ligand>
        <name>ATP</name>
        <dbReference type="ChEBI" id="CHEBI:30616"/>
    </ligand>
</feature>
<keyword evidence="16" id="KW-1185">Reference proteome</keyword>
<evidence type="ECO:0000256" key="2">
    <source>
        <dbReference type="ARBA" id="ARBA00022448"/>
    </source>
</evidence>
<keyword evidence="6 13" id="KW-0067">ATP-binding</keyword>
<dbReference type="InterPro" id="IPR055190">
    <property type="entry name" value="ATP-synt_VA_C"/>
</dbReference>
<dbReference type="InterPro" id="IPR005722">
    <property type="entry name" value="ATP_synth_F1_bsu"/>
</dbReference>
<accession>A0A1H6BBF5</accession>
<dbReference type="InterPro" id="IPR024034">
    <property type="entry name" value="ATPase_F1/V1_b/a_C"/>
</dbReference>
<dbReference type="InterPro" id="IPR036121">
    <property type="entry name" value="ATPase_F1/V1/A1_a/bsu_N_sf"/>
</dbReference>
<dbReference type="HAMAP" id="MF_01347">
    <property type="entry name" value="ATP_synth_beta_bact"/>
    <property type="match status" value="1"/>
</dbReference>
<evidence type="ECO:0000256" key="8">
    <source>
        <dbReference type="ARBA" id="ARBA00023065"/>
    </source>
</evidence>
<comment type="subcellular location">
    <subcellularLocation>
        <location evidence="13">Cell membrane</location>
        <topology evidence="13">Peripheral membrane protein</topology>
    </subcellularLocation>
    <subcellularLocation>
        <location evidence="1">Membrane</location>
        <topology evidence="1">Peripheral membrane protein</topology>
    </subcellularLocation>
</comment>
<evidence type="ECO:0000256" key="7">
    <source>
        <dbReference type="ARBA" id="ARBA00022967"/>
    </source>
</evidence>
<dbReference type="InterPro" id="IPR000194">
    <property type="entry name" value="ATPase_F1/V1/A1_a/bsu_nucl-bd"/>
</dbReference>
<comment type="catalytic activity">
    <reaction evidence="13">
        <text>ATP + H2O + 4 H(+)(in) = ADP + phosphate + 5 H(+)(out)</text>
        <dbReference type="Rhea" id="RHEA:57720"/>
        <dbReference type="ChEBI" id="CHEBI:15377"/>
        <dbReference type="ChEBI" id="CHEBI:15378"/>
        <dbReference type="ChEBI" id="CHEBI:30616"/>
        <dbReference type="ChEBI" id="CHEBI:43474"/>
        <dbReference type="ChEBI" id="CHEBI:456216"/>
        <dbReference type="EC" id="7.1.2.2"/>
    </reaction>
</comment>
<dbReference type="PANTHER" id="PTHR15184:SF71">
    <property type="entry name" value="ATP SYNTHASE SUBUNIT BETA, MITOCHONDRIAL"/>
    <property type="match status" value="1"/>
</dbReference>
<dbReference type="CDD" id="cd18115">
    <property type="entry name" value="ATP-synt_F1_beta_N"/>
    <property type="match status" value="1"/>
</dbReference>
<evidence type="ECO:0000256" key="3">
    <source>
        <dbReference type="ARBA" id="ARBA00022475"/>
    </source>
</evidence>
<keyword evidence="11 13" id="KW-0066">ATP synthesis</keyword>
<name>A0A1H6BBF5_9VIBR</name>
<dbReference type="Pfam" id="PF02874">
    <property type="entry name" value="ATP-synt_ab_N"/>
    <property type="match status" value="1"/>
</dbReference>
<dbReference type="FunFam" id="3.40.50.300:FF:000004">
    <property type="entry name" value="ATP synthase subunit beta"/>
    <property type="match status" value="1"/>
</dbReference>
<dbReference type="RefSeq" id="WP_103881699.1">
    <property type="nucleotide sequence ID" value="NZ_FNVG01000021.1"/>
</dbReference>
<keyword evidence="3 13" id="KW-1003">Cell membrane</keyword>
<gene>
    <name evidence="13" type="primary">atpD</name>
    <name evidence="15" type="ORF">SAMN04488244_12138</name>
</gene>
<dbReference type="FunFam" id="2.40.10.170:FF:000003">
    <property type="entry name" value="ATP synthase subunit beta"/>
    <property type="match status" value="1"/>
</dbReference>
<evidence type="ECO:0000256" key="1">
    <source>
        <dbReference type="ARBA" id="ARBA00004170"/>
    </source>
</evidence>
<protein>
    <recommendedName>
        <fullName evidence="13">ATP synthase subunit beta</fullName>
        <ecNumber evidence="13">7.1.2.2</ecNumber>
    </recommendedName>
    <alternativeName>
        <fullName evidence="13">ATP synthase F1 sector subunit beta</fullName>
    </alternativeName>
    <alternativeName>
        <fullName evidence="13">F-ATPase subunit beta</fullName>
    </alternativeName>
</protein>
<dbReference type="Gene3D" id="3.40.50.300">
    <property type="entry name" value="P-loop containing nucleotide triphosphate hydrolases"/>
    <property type="match status" value="1"/>
</dbReference>
<sequence length="467" mass="50619">MATGKIVQIIGAVVDVEFPQSDVPSVYDALNVTDSKERLVLEVQQQLGGGVVRCIVMGSSDGLRRGVTVENTGAPISVPVGTKTLGRIMNVLGDAIDECGEIGAEESYAIHREAPSYEEQSNEVALLETGVKVIDLVCPFAKGGKIGLFGGAGVGKTVNMMELINNIALQHSGLSVFAGVGERTREGNDFYFEMQEAGVVNVENPEESKVAMVYGQMNEPPGNRLRVALTGLTMAERFRDEGRDVLLFVDNIYRYTLAGTEVSALLGRMPSAVGYQPTLAEEMGVLQERITSTKTGSITSVQAVYVPADDLTDPSPATTFAHLDATVVLNRNIAAMGLYPAIDPLDSTSRMLDPLVVGQEHYDVARGVQQTLQRYKELKDIIAILGMDELSEEDKQVVSRARKIERFLTQPYHVAEVFTGDPGIYVPLKETLRGFKGLLAGDYDDIPEQAFMYCGTIDDAIENAKKL</sequence>
<dbReference type="EC" id="7.1.2.2" evidence="13"/>
<evidence type="ECO:0000256" key="12">
    <source>
        <dbReference type="ARBA" id="ARBA00024342"/>
    </source>
</evidence>
<dbReference type="SUPFAM" id="SSF47917">
    <property type="entry name" value="C-terminal domain of alpha and beta subunits of F1 ATP synthase"/>
    <property type="match status" value="1"/>
</dbReference>
<evidence type="ECO:0000256" key="10">
    <source>
        <dbReference type="ARBA" id="ARBA00023196"/>
    </source>
</evidence>
<comment type="function">
    <text evidence="13">Produces ATP from ADP in the presence of a proton gradient across the membrane. The catalytic sites are hosted primarily by the beta subunits.</text>
</comment>
<keyword evidence="10 13" id="KW-0139">CF(1)</keyword>
<evidence type="ECO:0000256" key="4">
    <source>
        <dbReference type="ARBA" id="ARBA00022741"/>
    </source>
</evidence>
<keyword evidence="5 13" id="KW-0375">Hydrogen ion transport</keyword>
<dbReference type="Gene3D" id="1.10.1140.10">
    <property type="entry name" value="Bovine Mitochondrial F1-atpase, Atp Synthase Beta Chain, Chain D, domain 3"/>
    <property type="match status" value="1"/>
</dbReference>
<dbReference type="GO" id="GO:0046933">
    <property type="term" value="F:proton-transporting ATP synthase activity, rotational mechanism"/>
    <property type="evidence" value="ECO:0007669"/>
    <property type="project" value="UniProtKB-UniRule"/>
</dbReference>
<dbReference type="AlphaFoldDB" id="A0A1H6BBF5"/>
<evidence type="ECO:0000256" key="9">
    <source>
        <dbReference type="ARBA" id="ARBA00023136"/>
    </source>
</evidence>
<evidence type="ECO:0000256" key="11">
    <source>
        <dbReference type="ARBA" id="ARBA00023310"/>
    </source>
</evidence>
<dbReference type="GO" id="GO:0045259">
    <property type="term" value="C:proton-transporting ATP synthase complex"/>
    <property type="evidence" value="ECO:0007669"/>
    <property type="project" value="UniProtKB-KW"/>
</dbReference>
<comment type="similarity">
    <text evidence="12">Belongs to the ATPase alpha/beta chains family. T3SS ATPase subfamily.</text>
</comment>